<evidence type="ECO:0000313" key="2">
    <source>
        <dbReference type="Proteomes" id="UP000001542"/>
    </source>
</evidence>
<evidence type="ECO:0000313" key="1">
    <source>
        <dbReference type="EMBL" id="EAY11696.1"/>
    </source>
</evidence>
<name>A2E6J1_TRIV3</name>
<dbReference type="Proteomes" id="UP000001542">
    <property type="component" value="Unassembled WGS sequence"/>
</dbReference>
<protein>
    <submittedName>
        <fullName evidence="1">Uncharacterized protein</fullName>
    </submittedName>
</protein>
<reference evidence="1" key="2">
    <citation type="journal article" date="2007" name="Science">
        <title>Draft genome sequence of the sexually transmitted pathogen Trichomonas vaginalis.</title>
        <authorList>
            <person name="Carlton J.M."/>
            <person name="Hirt R.P."/>
            <person name="Silva J.C."/>
            <person name="Delcher A.L."/>
            <person name="Schatz M."/>
            <person name="Zhao Q."/>
            <person name="Wortman J.R."/>
            <person name="Bidwell S.L."/>
            <person name="Alsmark U.C.M."/>
            <person name="Besteiro S."/>
            <person name="Sicheritz-Ponten T."/>
            <person name="Noel C.J."/>
            <person name="Dacks J.B."/>
            <person name="Foster P.G."/>
            <person name="Simillion C."/>
            <person name="Van de Peer Y."/>
            <person name="Miranda-Saavedra D."/>
            <person name="Barton G.J."/>
            <person name="Westrop G.D."/>
            <person name="Mueller S."/>
            <person name="Dessi D."/>
            <person name="Fiori P.L."/>
            <person name="Ren Q."/>
            <person name="Paulsen I."/>
            <person name="Zhang H."/>
            <person name="Bastida-Corcuera F.D."/>
            <person name="Simoes-Barbosa A."/>
            <person name="Brown M.T."/>
            <person name="Hayes R.D."/>
            <person name="Mukherjee M."/>
            <person name="Okumura C.Y."/>
            <person name="Schneider R."/>
            <person name="Smith A.J."/>
            <person name="Vanacova S."/>
            <person name="Villalvazo M."/>
            <person name="Haas B.J."/>
            <person name="Pertea M."/>
            <person name="Feldblyum T.V."/>
            <person name="Utterback T.R."/>
            <person name="Shu C.L."/>
            <person name="Osoegawa K."/>
            <person name="de Jong P.J."/>
            <person name="Hrdy I."/>
            <person name="Horvathova L."/>
            <person name="Zubacova Z."/>
            <person name="Dolezal P."/>
            <person name="Malik S.B."/>
            <person name="Logsdon J.M. Jr."/>
            <person name="Henze K."/>
            <person name="Gupta A."/>
            <person name="Wang C.C."/>
            <person name="Dunne R.L."/>
            <person name="Upcroft J.A."/>
            <person name="Upcroft P."/>
            <person name="White O."/>
            <person name="Salzberg S.L."/>
            <person name="Tang P."/>
            <person name="Chiu C.-H."/>
            <person name="Lee Y.-S."/>
            <person name="Embley T.M."/>
            <person name="Coombs G.H."/>
            <person name="Mottram J.C."/>
            <person name="Tachezy J."/>
            <person name="Fraser-Liggett C.M."/>
            <person name="Johnson P.J."/>
        </authorList>
    </citation>
    <scope>NUCLEOTIDE SEQUENCE [LARGE SCALE GENOMIC DNA]</scope>
    <source>
        <strain evidence="1">G3</strain>
    </source>
</reference>
<keyword evidence="2" id="KW-1185">Reference proteome</keyword>
<sequence length="929" mass="106353">MDQKSLEDIISTALGSDNDARQGSTQEFEVFFQDPNNLDLIIQEIQSPSQEIFRQLILIKLRPYLSQKFDSFSSNIDGLQNLFEALIKYLSEILEADFLNEDNIVHALPSIIFLINNLSIDIFTFPPFIQLVILPEYLSSTSYDNLLSIYSNCIETILVFMGNFAINRSFRRSYYVYCIFSILNAYDLETADSALQNKIVLKLREEIYNPSLKLWNIYLKIWSSLSFAINNGFTPLVNMNLTFFLKVNCDTASLPYFLIPYEYAIVNGQLSIDQIKDKIIYALKSSELIMNDNLYLSIDIFHTIDCILAWIYPKYEQSLFLELFVNYIEEAIELENEMKLSTGIYALSLLISHSPGLINACSDFFMETLTNIMNSESPLQVFTGINCIDMIINSSPQTIVMMSNLISQIFSLFSLNVDEEILTSACELISNVSTHIQYFIGDVTETYPKLDVLLSPDVSTMLFNVMSHVIQSGFYFMKSFSNEMLQFQHEYVQQLINSADIELQSHGAYLASTICEAVPQDTLEYILEINNKVNEMLQSFTQFDQSWSISINYIISMLTTTLEIHREKVQNELVPNIYLSMDICSLEDCPSYVLEYAAEDFIQIRKIISIELTERLQQRIISLISSDQVNNAIVSLVSTYYDQFDQSFVENYIFNLISTYSLEELSQFITNQNVDQVLDMIINILPNIQPEYFDGIIKCLTSICERTNANIDRALSLLIEVSQDLHSGFLSKIVQTVEKAIAYNSCSKEFVSQLAPSILESDSPIFTEDQIRFFAFVGIFYDQELMSISFEKLNPIVSSITEENISKINYFEASAEYQLALLRYGIILDNASILLQQIRFPHYYQNATLNLILSATNTDNNDLTLIAACLLTKYICHSQRNEVSKPITQELNNQIIEKLKILSQNETYSNAMAVEAGQYLQQLKSHLGI</sequence>
<dbReference type="InParanoid" id="A2E6J1"/>
<gene>
    <name evidence="1" type="ORF">TVAG_487980</name>
</gene>
<dbReference type="InterPro" id="IPR016024">
    <property type="entry name" value="ARM-type_fold"/>
</dbReference>
<dbReference type="AlphaFoldDB" id="A2E6J1"/>
<dbReference type="VEuPathDB" id="TrichDB:TVAG_487980"/>
<organism evidence="1 2">
    <name type="scientific">Trichomonas vaginalis (strain ATCC PRA-98 / G3)</name>
    <dbReference type="NCBI Taxonomy" id="412133"/>
    <lineage>
        <taxon>Eukaryota</taxon>
        <taxon>Metamonada</taxon>
        <taxon>Parabasalia</taxon>
        <taxon>Trichomonadida</taxon>
        <taxon>Trichomonadidae</taxon>
        <taxon>Trichomonas</taxon>
    </lineage>
</organism>
<dbReference type="SMR" id="A2E6J1"/>
<dbReference type="Gene3D" id="1.25.10.10">
    <property type="entry name" value="Leucine-rich Repeat Variant"/>
    <property type="match status" value="1"/>
</dbReference>
<dbReference type="RefSeq" id="XP_001323919.1">
    <property type="nucleotide sequence ID" value="XM_001323884.1"/>
</dbReference>
<dbReference type="EMBL" id="DS113314">
    <property type="protein sequence ID" value="EAY11696.1"/>
    <property type="molecule type" value="Genomic_DNA"/>
</dbReference>
<dbReference type="SUPFAM" id="SSF48371">
    <property type="entry name" value="ARM repeat"/>
    <property type="match status" value="2"/>
</dbReference>
<dbReference type="KEGG" id="tva:4769654"/>
<dbReference type="VEuPathDB" id="TrichDB:TVAGG3_0975120"/>
<reference evidence="1" key="1">
    <citation type="submission" date="2006-10" db="EMBL/GenBank/DDBJ databases">
        <authorList>
            <person name="Amadeo P."/>
            <person name="Zhao Q."/>
            <person name="Wortman J."/>
            <person name="Fraser-Liggett C."/>
            <person name="Carlton J."/>
        </authorList>
    </citation>
    <scope>NUCLEOTIDE SEQUENCE</scope>
    <source>
        <strain evidence="1">G3</strain>
    </source>
</reference>
<dbReference type="InterPro" id="IPR011989">
    <property type="entry name" value="ARM-like"/>
</dbReference>
<accession>A2E6J1</accession>
<proteinExistence type="predicted"/>